<comment type="subcellular location">
    <subcellularLocation>
        <location evidence="4">Cytoplasm</location>
    </subcellularLocation>
</comment>
<evidence type="ECO:0000256" key="2">
    <source>
        <dbReference type="ARBA" id="ARBA00022481"/>
    </source>
</evidence>
<dbReference type="GO" id="GO:0016149">
    <property type="term" value="F:translation release factor activity, codon specific"/>
    <property type="evidence" value="ECO:0007669"/>
    <property type="project" value="UniProtKB-UniRule"/>
</dbReference>
<evidence type="ECO:0000259" key="7">
    <source>
        <dbReference type="PROSITE" id="PS00745"/>
    </source>
</evidence>
<dbReference type="InterPro" id="IPR005139">
    <property type="entry name" value="PCRF"/>
</dbReference>
<dbReference type="InterPro" id="IPR000352">
    <property type="entry name" value="Pep_chain_release_fac_I"/>
</dbReference>
<dbReference type="Gene3D" id="3.30.160.20">
    <property type="match status" value="1"/>
</dbReference>
<dbReference type="GO" id="GO:0005737">
    <property type="term" value="C:cytoplasm"/>
    <property type="evidence" value="ECO:0007669"/>
    <property type="project" value="UniProtKB-SubCell"/>
</dbReference>
<evidence type="ECO:0000313" key="8">
    <source>
        <dbReference type="EMBL" id="RST70266.1"/>
    </source>
</evidence>
<keyword evidence="4" id="KW-0963">Cytoplasm</keyword>
<dbReference type="PANTHER" id="PTHR43116">
    <property type="entry name" value="PEPTIDE CHAIN RELEASE FACTOR 2"/>
    <property type="match status" value="1"/>
</dbReference>
<evidence type="ECO:0000256" key="1">
    <source>
        <dbReference type="ARBA" id="ARBA00010835"/>
    </source>
</evidence>
<protein>
    <recommendedName>
        <fullName evidence="4 5">Peptide chain release factor 2</fullName>
        <shortName evidence="4">RF-2</shortName>
    </recommendedName>
</protein>
<dbReference type="EMBL" id="RXFM01000014">
    <property type="protein sequence ID" value="RST70266.1"/>
    <property type="molecule type" value="Genomic_DNA"/>
</dbReference>
<dbReference type="SUPFAM" id="SSF75620">
    <property type="entry name" value="Release factor"/>
    <property type="match status" value="1"/>
</dbReference>
<proteinExistence type="inferred from homology"/>
<dbReference type="AlphaFoldDB" id="A0A429XSQ8"/>
<evidence type="ECO:0000256" key="6">
    <source>
        <dbReference type="SAM" id="Coils"/>
    </source>
</evidence>
<dbReference type="PANTHER" id="PTHR43116:SF3">
    <property type="entry name" value="CLASS I PEPTIDE CHAIN RELEASE FACTOR"/>
    <property type="match status" value="1"/>
</dbReference>
<reference evidence="9" key="1">
    <citation type="submission" date="2018-11" db="EMBL/GenBank/DDBJ databases">
        <title>Phylogenetic, genomic, and biogeographic characterization of a novel and ubiquitous marine invertebrate-associated Rickettsiales parasite, Candidatus Marinoinvertebrata rohwerii, gen. nov., sp. nov.</title>
        <authorList>
            <person name="Klinges J.G."/>
            <person name="Rosales S.M."/>
            <person name="Mcminds R."/>
            <person name="Shaver E.C."/>
            <person name="Shantz A."/>
            <person name="Peters E.C."/>
            <person name="Burkepile D.E."/>
            <person name="Silliman B.R."/>
            <person name="Vega Thurber R.L."/>
        </authorList>
    </citation>
    <scope>NUCLEOTIDE SEQUENCE [LARGE SCALE GENOMIC DNA]</scope>
    <source>
        <strain evidence="9">a_cerv_44</strain>
    </source>
</reference>
<dbReference type="FunFam" id="3.30.160.20:FF:000010">
    <property type="entry name" value="Peptide chain release factor 2"/>
    <property type="match status" value="1"/>
</dbReference>
<dbReference type="InterPro" id="IPR004374">
    <property type="entry name" value="PrfB"/>
</dbReference>
<dbReference type="OrthoDB" id="9806673at2"/>
<sequence length="373" mass="42744">MDTEILQIKNSIKKSLELLRGYLDLEVAKERLKKLSLEVEDPNLWSNQTRAKATLKEKTYLETNIEKIVTIEEDLKSYIEMIELAEIEGDEEIFKETLEQLKKLSESVKNQEIECLLSDELDENGCFLEIHSGAGGTESDDWASMLMRMYQRWIERHKFHYEIVDSLIGDEAGIKSVTLKIQGKNAFGWLKTERGVHRLVRISPFNSAGKRHTSFASVWVYPKIDNDVSVDINEADLRIDTYRSSGAGGQHVNTTDSAVRITHLPSKTVVQCQNNRSQHKNKEECMSMLKSKLYELELKKLEAKDDKKDSEKTQIGWGNQIRSYVLHPYKMVKDLRTQFQTSNTTAVLDGNIDQFIYEALITSTIGQGMKIKG</sequence>
<dbReference type="Pfam" id="PF03462">
    <property type="entry name" value="PCRF"/>
    <property type="match status" value="1"/>
</dbReference>
<accession>A0A429XSQ8</accession>
<comment type="caution">
    <text evidence="8">The sequence shown here is derived from an EMBL/GenBank/DDBJ whole genome shotgun (WGS) entry which is preliminary data.</text>
</comment>
<dbReference type="RefSeq" id="WP_126044421.1">
    <property type="nucleotide sequence ID" value="NZ_RXFM01000014.1"/>
</dbReference>
<dbReference type="PROSITE" id="PS00745">
    <property type="entry name" value="RF_PROK_I"/>
    <property type="match status" value="1"/>
</dbReference>
<dbReference type="Pfam" id="PF00472">
    <property type="entry name" value="RF-1"/>
    <property type="match status" value="1"/>
</dbReference>
<comment type="PTM">
    <text evidence="4">Methylated by PrmC. Methylation increases the termination efficiency of RF2.</text>
</comment>
<keyword evidence="2 4" id="KW-0488">Methylation</keyword>
<organism evidence="8 9">
    <name type="scientific">Candidatus Aquarickettsia rohweri</name>
    <dbReference type="NCBI Taxonomy" id="2602574"/>
    <lineage>
        <taxon>Bacteria</taxon>
        <taxon>Pseudomonadati</taxon>
        <taxon>Pseudomonadota</taxon>
        <taxon>Alphaproteobacteria</taxon>
        <taxon>Rickettsiales</taxon>
        <taxon>Candidatus Midichloriaceae</taxon>
        <taxon>Candidatus Aquarickettsia</taxon>
    </lineage>
</organism>
<evidence type="ECO:0000256" key="3">
    <source>
        <dbReference type="ARBA" id="ARBA00022917"/>
    </source>
</evidence>
<dbReference type="SMART" id="SM00937">
    <property type="entry name" value="PCRF"/>
    <property type="match status" value="1"/>
</dbReference>
<dbReference type="NCBIfam" id="TIGR00020">
    <property type="entry name" value="prfB"/>
    <property type="match status" value="1"/>
</dbReference>
<evidence type="ECO:0000256" key="5">
    <source>
        <dbReference type="NCBIfam" id="TIGR00020"/>
    </source>
</evidence>
<feature type="modified residue" description="N5-methylglutamine" evidence="4">
    <location>
        <position position="250"/>
    </location>
</feature>
<comment type="function">
    <text evidence="4">Peptide chain release factor 2 directs the termination of translation in response to the peptide chain termination codons UGA and UAA.</text>
</comment>
<comment type="similarity">
    <text evidence="1 4">Belongs to the prokaryotic/mitochondrial release factor family.</text>
</comment>
<name>A0A429XSQ8_9RICK</name>
<dbReference type="Gene3D" id="1.20.58.410">
    <property type="entry name" value="Release factor"/>
    <property type="match status" value="1"/>
</dbReference>
<gene>
    <name evidence="4" type="primary">prfB</name>
    <name evidence="8" type="ORF">EIC27_01640</name>
</gene>
<evidence type="ECO:0000256" key="4">
    <source>
        <dbReference type="HAMAP-Rule" id="MF_00094"/>
    </source>
</evidence>
<keyword evidence="9" id="KW-1185">Reference proteome</keyword>
<keyword evidence="3 4" id="KW-0648">Protein biosynthesis</keyword>
<evidence type="ECO:0000313" key="9">
    <source>
        <dbReference type="Proteomes" id="UP000279470"/>
    </source>
</evidence>
<keyword evidence="6" id="KW-0175">Coiled coil</keyword>
<feature type="domain" description="Prokaryotic-type class I peptide chain release factors" evidence="7">
    <location>
        <begin position="243"/>
        <end position="259"/>
    </location>
</feature>
<dbReference type="Proteomes" id="UP000279470">
    <property type="component" value="Unassembled WGS sequence"/>
</dbReference>
<feature type="coiled-coil region" evidence="6">
    <location>
        <begin position="68"/>
        <end position="114"/>
    </location>
</feature>
<dbReference type="Gene3D" id="3.30.70.1660">
    <property type="match status" value="1"/>
</dbReference>
<dbReference type="InterPro" id="IPR045853">
    <property type="entry name" value="Pep_chain_release_fac_I_sf"/>
</dbReference>
<dbReference type="HAMAP" id="MF_00094">
    <property type="entry name" value="Rel_fac_2"/>
    <property type="match status" value="1"/>
</dbReference>